<dbReference type="Pfam" id="PF23572">
    <property type="entry name" value="GH3_C"/>
    <property type="match status" value="1"/>
</dbReference>
<dbReference type="Pfam" id="PF03321">
    <property type="entry name" value="GH3"/>
    <property type="match status" value="1"/>
</dbReference>
<keyword evidence="4" id="KW-1185">Reference proteome</keyword>
<dbReference type="GO" id="GO:0016881">
    <property type="term" value="F:acid-amino acid ligase activity"/>
    <property type="evidence" value="ECO:0007669"/>
    <property type="project" value="TreeGrafter"/>
</dbReference>
<feature type="domain" description="GH3 middle" evidence="1">
    <location>
        <begin position="343"/>
        <end position="414"/>
    </location>
</feature>
<evidence type="ECO:0000313" key="3">
    <source>
        <dbReference type="EMBL" id="BAY80975.1"/>
    </source>
</evidence>
<dbReference type="PANTHER" id="PTHR31901">
    <property type="entry name" value="GH3 DOMAIN-CONTAINING PROTEIN"/>
    <property type="match status" value="1"/>
</dbReference>
<dbReference type="InterPro" id="IPR004993">
    <property type="entry name" value="GH3"/>
</dbReference>
<evidence type="ECO:0000259" key="1">
    <source>
        <dbReference type="Pfam" id="PF23571"/>
    </source>
</evidence>
<evidence type="ECO:0000259" key="2">
    <source>
        <dbReference type="Pfam" id="PF23572"/>
    </source>
</evidence>
<protein>
    <submittedName>
        <fullName evidence="3">GH3 auxin-responsive promoter</fullName>
    </submittedName>
</protein>
<dbReference type="InterPro" id="IPR055377">
    <property type="entry name" value="GH3_M"/>
</dbReference>
<name>A0A1Z4LIA8_9CYAN</name>
<sequence length="567" mass="64646">MVNFTLALLTSAARLSKASFVRKTRKTAICQEKFLFSLLKTHQETEFGKENCFKEIKTVKQFQEAIPILTYSGYEKYVERIARGEQNVLTSDPVVYFNQSSGSTGKQKLIPVTKRVRKVRSRVTQQSLGFMTDAAIKHGLEIGKMLLTTSIQIRDRTSGGIAYGTSSVGDLRNMDFLYRQVFVHPYDALKPADSTARNYVCLLFALGNPQMRVIGANFPILALQLADYLERYAEDLIQDIENGTIASWLKLEPEVRQILEKQWNKSPQRAAELRSILQSEGTLTPKMAWKNLSWIITARGGTSDFYFERFNQYFGDTPVFGGIYAASEATFGIYEDFNSDGTILAIDSGFFEFIPSDEWEKEEPKTVLAHEVEVGKYYRIVVTNYSGLYRYDIGDVVEILGFYEQAPIIVFRHRVGGLLSATSEKTNEFHATQVIQQLQKEFDLPLANYCITLSENEIPPHYLLNIELLPNHPLNDSEKFLAAFDKKMQQANVSYEDKRRNNILPPPRLRILAPGSFATVRQRLLQRGIPDSHLKIPHINEDRKFLVGLDIEQEVKLSELERVGIRD</sequence>
<organism evidence="3 4">
    <name type="scientific">Calothrix parasitica NIES-267</name>
    <dbReference type="NCBI Taxonomy" id="1973488"/>
    <lineage>
        <taxon>Bacteria</taxon>
        <taxon>Bacillati</taxon>
        <taxon>Cyanobacteriota</taxon>
        <taxon>Cyanophyceae</taxon>
        <taxon>Nostocales</taxon>
        <taxon>Calotrichaceae</taxon>
        <taxon>Calothrix</taxon>
    </lineage>
</organism>
<dbReference type="OrthoDB" id="614636at2"/>
<accession>A0A1Z4LIA8</accession>
<reference evidence="3 4" key="1">
    <citation type="submission" date="2017-06" db="EMBL/GenBank/DDBJ databases">
        <title>Genome sequencing of cyanobaciteial culture collection at National Institute for Environmental Studies (NIES).</title>
        <authorList>
            <person name="Hirose Y."/>
            <person name="Shimura Y."/>
            <person name="Fujisawa T."/>
            <person name="Nakamura Y."/>
            <person name="Kawachi M."/>
        </authorList>
    </citation>
    <scope>NUCLEOTIDE SEQUENCE [LARGE SCALE GENOMIC DNA]</scope>
    <source>
        <strain evidence="3 4">NIES-267</strain>
    </source>
</reference>
<dbReference type="GO" id="GO:0005737">
    <property type="term" value="C:cytoplasm"/>
    <property type="evidence" value="ECO:0007669"/>
    <property type="project" value="TreeGrafter"/>
</dbReference>
<dbReference type="Pfam" id="PF23571">
    <property type="entry name" value="GH3_M"/>
    <property type="match status" value="1"/>
</dbReference>
<dbReference type="EMBL" id="AP018227">
    <property type="protein sequence ID" value="BAY80975.1"/>
    <property type="molecule type" value="Genomic_DNA"/>
</dbReference>
<dbReference type="PANTHER" id="PTHR31901:SF9">
    <property type="entry name" value="GH3 DOMAIN-CONTAINING PROTEIN"/>
    <property type="match status" value="1"/>
</dbReference>
<dbReference type="Proteomes" id="UP000218418">
    <property type="component" value="Chromosome"/>
</dbReference>
<evidence type="ECO:0000313" key="4">
    <source>
        <dbReference type="Proteomes" id="UP000218418"/>
    </source>
</evidence>
<proteinExistence type="predicted"/>
<dbReference type="InterPro" id="IPR055378">
    <property type="entry name" value="GH3_C"/>
</dbReference>
<dbReference type="AlphaFoldDB" id="A0A1Z4LIA8"/>
<gene>
    <name evidence="3" type="ORF">NIES267_04400</name>
</gene>
<feature type="domain" description="GH3 C-terminal" evidence="2">
    <location>
        <begin position="430"/>
        <end position="543"/>
    </location>
</feature>